<dbReference type="AlphaFoldDB" id="A2ZCA5"/>
<evidence type="ECO:0000313" key="1">
    <source>
        <dbReference type="EMBL" id="EAY80239.1"/>
    </source>
</evidence>
<protein>
    <submittedName>
        <fullName evidence="1">Uncharacterized protein</fullName>
    </submittedName>
</protein>
<dbReference type="EMBL" id="CM000136">
    <property type="protein sequence ID" value="EAY80239.1"/>
    <property type="molecule type" value="Genomic_DNA"/>
</dbReference>
<dbReference type="HOGENOM" id="CLU_1028137_0_0_1"/>
<evidence type="ECO:0000313" key="2">
    <source>
        <dbReference type="Proteomes" id="UP000007015"/>
    </source>
</evidence>
<name>A2ZCA5_ORYSI</name>
<gene>
    <name evidence="1" type="ORF">OsI_35415</name>
</gene>
<organism evidence="1 2">
    <name type="scientific">Oryza sativa subsp. indica</name>
    <name type="common">Rice</name>
    <dbReference type="NCBI Taxonomy" id="39946"/>
    <lineage>
        <taxon>Eukaryota</taxon>
        <taxon>Viridiplantae</taxon>
        <taxon>Streptophyta</taxon>
        <taxon>Embryophyta</taxon>
        <taxon>Tracheophyta</taxon>
        <taxon>Spermatophyta</taxon>
        <taxon>Magnoliopsida</taxon>
        <taxon>Liliopsida</taxon>
        <taxon>Poales</taxon>
        <taxon>Poaceae</taxon>
        <taxon>BOP clade</taxon>
        <taxon>Oryzoideae</taxon>
        <taxon>Oryzeae</taxon>
        <taxon>Oryzinae</taxon>
        <taxon>Oryza</taxon>
        <taxon>Oryza sativa</taxon>
    </lineage>
</organism>
<keyword evidence="2" id="KW-1185">Reference proteome</keyword>
<dbReference type="Gramene" id="BGIOSGA034963-TA">
    <property type="protein sequence ID" value="BGIOSGA034963-PA"/>
    <property type="gene ID" value="BGIOSGA034963"/>
</dbReference>
<dbReference type="Proteomes" id="UP000007015">
    <property type="component" value="Chromosome 11"/>
</dbReference>
<reference evidence="1 2" key="1">
    <citation type="journal article" date="2005" name="PLoS Biol.">
        <title>The genomes of Oryza sativa: a history of duplications.</title>
        <authorList>
            <person name="Yu J."/>
            <person name="Wang J."/>
            <person name="Lin W."/>
            <person name="Li S."/>
            <person name="Li H."/>
            <person name="Zhou J."/>
            <person name="Ni P."/>
            <person name="Dong W."/>
            <person name="Hu S."/>
            <person name="Zeng C."/>
            <person name="Zhang J."/>
            <person name="Zhang Y."/>
            <person name="Li R."/>
            <person name="Xu Z."/>
            <person name="Li S."/>
            <person name="Li X."/>
            <person name="Zheng H."/>
            <person name="Cong L."/>
            <person name="Lin L."/>
            <person name="Yin J."/>
            <person name="Geng J."/>
            <person name="Li G."/>
            <person name="Shi J."/>
            <person name="Liu J."/>
            <person name="Lv H."/>
            <person name="Li J."/>
            <person name="Wang J."/>
            <person name="Deng Y."/>
            <person name="Ran L."/>
            <person name="Shi X."/>
            <person name="Wang X."/>
            <person name="Wu Q."/>
            <person name="Li C."/>
            <person name="Ren X."/>
            <person name="Wang J."/>
            <person name="Wang X."/>
            <person name="Li D."/>
            <person name="Liu D."/>
            <person name="Zhang X."/>
            <person name="Ji Z."/>
            <person name="Zhao W."/>
            <person name="Sun Y."/>
            <person name="Zhang Z."/>
            <person name="Bao J."/>
            <person name="Han Y."/>
            <person name="Dong L."/>
            <person name="Ji J."/>
            <person name="Chen P."/>
            <person name="Wu S."/>
            <person name="Liu J."/>
            <person name="Xiao Y."/>
            <person name="Bu D."/>
            <person name="Tan J."/>
            <person name="Yang L."/>
            <person name="Ye C."/>
            <person name="Zhang J."/>
            <person name="Xu J."/>
            <person name="Zhou Y."/>
            <person name="Yu Y."/>
            <person name="Zhang B."/>
            <person name="Zhuang S."/>
            <person name="Wei H."/>
            <person name="Liu B."/>
            <person name="Lei M."/>
            <person name="Yu H."/>
            <person name="Li Y."/>
            <person name="Xu H."/>
            <person name="Wei S."/>
            <person name="He X."/>
            <person name="Fang L."/>
            <person name="Zhang Z."/>
            <person name="Zhang Y."/>
            <person name="Huang X."/>
            <person name="Su Z."/>
            <person name="Tong W."/>
            <person name="Li J."/>
            <person name="Tong Z."/>
            <person name="Li S."/>
            <person name="Ye J."/>
            <person name="Wang L."/>
            <person name="Fang L."/>
            <person name="Lei T."/>
            <person name="Chen C."/>
            <person name="Chen H."/>
            <person name="Xu Z."/>
            <person name="Li H."/>
            <person name="Huang H."/>
            <person name="Zhang F."/>
            <person name="Xu H."/>
            <person name="Li N."/>
            <person name="Zhao C."/>
            <person name="Li S."/>
            <person name="Dong L."/>
            <person name="Huang Y."/>
            <person name="Li L."/>
            <person name="Xi Y."/>
            <person name="Qi Q."/>
            <person name="Li W."/>
            <person name="Zhang B."/>
            <person name="Hu W."/>
            <person name="Zhang Y."/>
            <person name="Tian X."/>
            <person name="Jiao Y."/>
            <person name="Liang X."/>
            <person name="Jin J."/>
            <person name="Gao L."/>
            <person name="Zheng W."/>
            <person name="Hao B."/>
            <person name="Liu S."/>
            <person name="Wang W."/>
            <person name="Yuan L."/>
            <person name="Cao M."/>
            <person name="McDermott J."/>
            <person name="Samudrala R."/>
            <person name="Wang J."/>
            <person name="Wong G.K."/>
            <person name="Yang H."/>
        </authorList>
    </citation>
    <scope>NUCLEOTIDE SEQUENCE [LARGE SCALE GENOMIC DNA]</scope>
    <source>
        <strain evidence="2">cv. 93-11</strain>
    </source>
</reference>
<accession>A2ZCA5</accession>
<proteinExistence type="predicted"/>
<sequence>MAILRSEDQITEHTYCPKWYVSCTIALYVEQMRASHVLNCSRSMKHVIRVVPTLRLIRNAVERVVVELSVKVVIYQMVTRLLHSSEKKNDVVPVVWWNTAGSELLQLPRFCVHVLGPDKLLAMICKLPSRVSTQVSILDELGDYKKNSNTVHPFHFKMIQAINLFDDDRLASCIQEFQTPWDPSGSGNNLHRLEDNPNVKKRGLLGIKWAANGHVLNSHRMVQVHPKKDIQKKQQLLFQGASNRTGAATATWRPAWLLVEYHSPSSTSPFP</sequence>